<evidence type="ECO:0000259" key="3">
    <source>
        <dbReference type="PROSITE" id="PS51035"/>
    </source>
</evidence>
<feature type="compositionally biased region" description="Gly residues" evidence="2">
    <location>
        <begin position="9"/>
        <end position="19"/>
    </location>
</feature>
<dbReference type="PRINTS" id="PR01217">
    <property type="entry name" value="PRICHEXTENSN"/>
</dbReference>
<feature type="region of interest" description="Disordered" evidence="2">
    <location>
        <begin position="110"/>
        <end position="310"/>
    </location>
</feature>
<sequence length="391" mass="42386">MSATHRAGDGGGYYPGGEVLGRQRQEEAPAGWGAGYYPPENGRSWPGGGEMGGAGGAQNTSYSGYDPSGWSCAGHSRPPYPPNYTVGGQGMEHYANGSYGPAYGQSAMNPPYPSLHPPNPYYPPPPPPPPPPPSQPHYTVDPYKQQAGAPQAPPHWGYAQQPPQYPQYSAPPGMPQQSPQNDNWNMYGAHNPYQWPPAAPPPHNPNSGHYMAGGRPQWTGGDVPPGVYDMKDPSQPPNYNQQRPYPGYPSNISQPGPALEPKPNPPAPTAPPNPHYSASPQMYNRKDPSNQETIPRAKEANASPADPANALPGIVKISEILEKVAELEQEVDEFVGRKTEMSFRCLEELLTKQLLELDSVETGGHDSVRQARKEAVRKLQSILERLERKGL</sequence>
<dbReference type="SMART" id="SM00264">
    <property type="entry name" value="BAG"/>
    <property type="match status" value="1"/>
</dbReference>
<feature type="compositionally biased region" description="Gly residues" evidence="2">
    <location>
        <begin position="45"/>
        <end position="56"/>
    </location>
</feature>
<feature type="domain" description="BAG" evidence="3">
    <location>
        <begin position="313"/>
        <end position="390"/>
    </location>
</feature>
<feature type="compositionally biased region" description="Low complexity" evidence="2">
    <location>
        <begin position="158"/>
        <end position="171"/>
    </location>
</feature>
<dbReference type="PANTHER" id="PTHR12329">
    <property type="entry name" value="BCL2-ASSOCIATED ATHANOGENE"/>
    <property type="match status" value="1"/>
</dbReference>
<feature type="compositionally biased region" description="Polar residues" evidence="2">
    <location>
        <begin position="175"/>
        <end position="184"/>
    </location>
</feature>
<feature type="compositionally biased region" description="Pro residues" evidence="2">
    <location>
        <begin position="194"/>
        <end position="204"/>
    </location>
</feature>
<dbReference type="Pfam" id="PF02179">
    <property type="entry name" value="BAG"/>
    <property type="match status" value="1"/>
</dbReference>
<gene>
    <name evidence="4" type="ORF">SPARVUS_LOCUS5186321</name>
</gene>
<feature type="compositionally biased region" description="Basic and acidic residues" evidence="2">
    <location>
        <begin position="284"/>
        <end position="299"/>
    </location>
</feature>
<name>A0ABN9CKA4_9NEOB</name>
<reference evidence="4" key="1">
    <citation type="submission" date="2023-05" db="EMBL/GenBank/DDBJ databases">
        <authorList>
            <person name="Stuckert A."/>
        </authorList>
    </citation>
    <scope>NUCLEOTIDE SEQUENCE</scope>
</reference>
<proteinExistence type="predicted"/>
<evidence type="ECO:0000313" key="4">
    <source>
        <dbReference type="EMBL" id="CAI9560115.1"/>
    </source>
</evidence>
<feature type="compositionally biased region" description="Pro residues" evidence="2">
    <location>
        <begin position="110"/>
        <end position="135"/>
    </location>
</feature>
<dbReference type="InterPro" id="IPR003103">
    <property type="entry name" value="BAG_domain"/>
</dbReference>
<keyword evidence="1" id="KW-0143">Chaperone</keyword>
<dbReference type="SUPFAM" id="SSF63491">
    <property type="entry name" value="BAG domain"/>
    <property type="match status" value="1"/>
</dbReference>
<dbReference type="InterPro" id="IPR036533">
    <property type="entry name" value="BAG_dom_sf"/>
</dbReference>
<feature type="compositionally biased region" description="Pro residues" evidence="2">
    <location>
        <begin position="258"/>
        <end position="274"/>
    </location>
</feature>
<evidence type="ECO:0000256" key="1">
    <source>
        <dbReference type="ARBA" id="ARBA00023186"/>
    </source>
</evidence>
<feature type="compositionally biased region" description="Low complexity" evidence="2">
    <location>
        <begin position="237"/>
        <end position="257"/>
    </location>
</feature>
<dbReference type="EMBL" id="CATNWA010010570">
    <property type="protein sequence ID" value="CAI9560115.1"/>
    <property type="molecule type" value="Genomic_DNA"/>
</dbReference>
<protein>
    <recommendedName>
        <fullName evidence="3">BAG domain-containing protein</fullName>
    </recommendedName>
</protein>
<organism evidence="4 5">
    <name type="scientific">Staurois parvus</name>
    <dbReference type="NCBI Taxonomy" id="386267"/>
    <lineage>
        <taxon>Eukaryota</taxon>
        <taxon>Metazoa</taxon>
        <taxon>Chordata</taxon>
        <taxon>Craniata</taxon>
        <taxon>Vertebrata</taxon>
        <taxon>Euteleostomi</taxon>
        <taxon>Amphibia</taxon>
        <taxon>Batrachia</taxon>
        <taxon>Anura</taxon>
        <taxon>Neobatrachia</taxon>
        <taxon>Ranoidea</taxon>
        <taxon>Ranidae</taxon>
        <taxon>Staurois</taxon>
    </lineage>
</organism>
<dbReference type="PROSITE" id="PS51035">
    <property type="entry name" value="BAG"/>
    <property type="match status" value="1"/>
</dbReference>
<feature type="region of interest" description="Disordered" evidence="2">
    <location>
        <begin position="1"/>
        <end position="68"/>
    </location>
</feature>
<keyword evidence="5" id="KW-1185">Reference proteome</keyword>
<dbReference type="InterPro" id="IPR039773">
    <property type="entry name" value="BAG_chaperone_regulator"/>
</dbReference>
<dbReference type="Gene3D" id="1.20.58.120">
    <property type="entry name" value="BAG domain"/>
    <property type="match status" value="1"/>
</dbReference>
<evidence type="ECO:0000256" key="2">
    <source>
        <dbReference type="SAM" id="MobiDB-lite"/>
    </source>
</evidence>
<evidence type="ECO:0000313" key="5">
    <source>
        <dbReference type="Proteomes" id="UP001162483"/>
    </source>
</evidence>
<dbReference type="Proteomes" id="UP001162483">
    <property type="component" value="Unassembled WGS sequence"/>
</dbReference>
<comment type="caution">
    <text evidence="4">The sequence shown here is derived from an EMBL/GenBank/DDBJ whole genome shotgun (WGS) entry which is preliminary data.</text>
</comment>
<dbReference type="PANTHER" id="PTHR12329:SF10">
    <property type="entry name" value="BAG FAMILY MOLECULAR CHAPERONE REGULATOR 4"/>
    <property type="match status" value="1"/>
</dbReference>
<accession>A0ABN9CKA4</accession>